<sequence length="282" mass="31268">MKNHLKATSTLFFLGPILATIMGLIAVRYFDIPSNVFFTNAIGIIVGIPLAMLIIFKWKKRIKKELLIAAFSCIALLAICFFFPGINMVYRWIQLGAVDINVSMIVLPLILYCINQLLRESFVTYALIILCITGLILSMQPDAGQVSAFGVASLVLFFMNNVKWSIKLAAVLVIALIGFLGWNRVDLLEPVDQVQDVLVMIYDFGPIGYFGLFIVLAAAFYPFAWFAVKGERTLSVAFILYLIVQLIVTEFGNYPVPLLGAGGSAIIGWYLMLGLAPKNKHI</sequence>
<evidence type="ECO:0000313" key="3">
    <source>
        <dbReference type="Proteomes" id="UP001302274"/>
    </source>
</evidence>
<proteinExistence type="predicted"/>
<keyword evidence="1" id="KW-1133">Transmembrane helix</keyword>
<organism evidence="2 3">
    <name type="scientific">Bacteriovorax antarcticus</name>
    <dbReference type="NCBI Taxonomy" id="3088717"/>
    <lineage>
        <taxon>Bacteria</taxon>
        <taxon>Pseudomonadati</taxon>
        <taxon>Bdellovibrionota</taxon>
        <taxon>Bacteriovoracia</taxon>
        <taxon>Bacteriovoracales</taxon>
        <taxon>Bacteriovoracaceae</taxon>
        <taxon>Bacteriovorax</taxon>
    </lineage>
</organism>
<keyword evidence="3" id="KW-1185">Reference proteome</keyword>
<name>A0ABU5VVY5_9BACT</name>
<feature type="transmembrane region" description="Helical" evidence="1">
    <location>
        <begin position="143"/>
        <end position="159"/>
    </location>
</feature>
<comment type="caution">
    <text evidence="2">The sequence shown here is derived from an EMBL/GenBank/DDBJ whole genome shotgun (WGS) entry which is preliminary data.</text>
</comment>
<feature type="transmembrane region" description="Helical" evidence="1">
    <location>
        <begin position="67"/>
        <end position="86"/>
    </location>
</feature>
<feature type="transmembrane region" description="Helical" evidence="1">
    <location>
        <begin position="207"/>
        <end position="227"/>
    </location>
</feature>
<feature type="transmembrane region" description="Helical" evidence="1">
    <location>
        <begin position="121"/>
        <end position="137"/>
    </location>
</feature>
<protein>
    <submittedName>
        <fullName evidence="2">Uncharacterized protein</fullName>
    </submittedName>
</protein>
<feature type="transmembrane region" description="Helical" evidence="1">
    <location>
        <begin position="36"/>
        <end position="55"/>
    </location>
</feature>
<feature type="transmembrane region" description="Helical" evidence="1">
    <location>
        <begin position="166"/>
        <end position="182"/>
    </location>
</feature>
<keyword evidence="1" id="KW-0472">Membrane</keyword>
<dbReference type="EMBL" id="JAYGJQ010000002">
    <property type="protein sequence ID" value="MEA9357201.1"/>
    <property type="molecule type" value="Genomic_DNA"/>
</dbReference>
<keyword evidence="1" id="KW-0812">Transmembrane</keyword>
<feature type="transmembrane region" description="Helical" evidence="1">
    <location>
        <begin position="258"/>
        <end position="276"/>
    </location>
</feature>
<feature type="transmembrane region" description="Helical" evidence="1">
    <location>
        <begin position="92"/>
        <end position="114"/>
    </location>
</feature>
<feature type="transmembrane region" description="Helical" evidence="1">
    <location>
        <begin position="234"/>
        <end position="252"/>
    </location>
</feature>
<dbReference type="Proteomes" id="UP001302274">
    <property type="component" value="Unassembled WGS sequence"/>
</dbReference>
<feature type="transmembrane region" description="Helical" evidence="1">
    <location>
        <begin position="12"/>
        <end position="30"/>
    </location>
</feature>
<accession>A0ABU5VVY5</accession>
<evidence type="ECO:0000313" key="2">
    <source>
        <dbReference type="EMBL" id="MEA9357201.1"/>
    </source>
</evidence>
<dbReference type="RefSeq" id="WP_323577104.1">
    <property type="nucleotide sequence ID" value="NZ_JAYGJQ010000002.1"/>
</dbReference>
<evidence type="ECO:0000256" key="1">
    <source>
        <dbReference type="SAM" id="Phobius"/>
    </source>
</evidence>
<gene>
    <name evidence="2" type="ORF">SHI21_13330</name>
</gene>
<reference evidence="2 3" key="1">
    <citation type="submission" date="2023-11" db="EMBL/GenBank/DDBJ databases">
        <title>A Novel Polar Bacteriovorax (B. antarcticus) Isolated from the Biocrust in Antarctica.</title>
        <authorList>
            <person name="Mun W."/>
            <person name="Choi S.Y."/>
            <person name="Mitchell R.J."/>
        </authorList>
    </citation>
    <scope>NUCLEOTIDE SEQUENCE [LARGE SCALE GENOMIC DNA]</scope>
    <source>
        <strain evidence="2 3">PP10</strain>
    </source>
</reference>